<proteinExistence type="predicted"/>
<reference evidence="1 2" key="1">
    <citation type="submission" date="2018-01" db="EMBL/GenBank/DDBJ databases">
        <title>Saezia sanguinis gen. nov., sp. nov., in the order Burkholderiales isolated from human blood.</title>
        <authorList>
            <person name="Medina-Pascual M.J."/>
            <person name="Valdezate S."/>
            <person name="Monzon S."/>
            <person name="Cuesta I."/>
            <person name="Carrasco G."/>
            <person name="Villalon P."/>
            <person name="Saez-Nieto J.A."/>
        </authorList>
    </citation>
    <scope>NUCLEOTIDE SEQUENCE [LARGE SCALE GENOMIC DNA]</scope>
    <source>
        <strain evidence="1 2">CNM695-12</strain>
    </source>
</reference>
<protein>
    <recommendedName>
        <fullName evidence="3">Integrase regulator R</fullName>
    </recommendedName>
</protein>
<dbReference type="Pfam" id="PF11358">
    <property type="entry name" value="DUF3158"/>
    <property type="match status" value="1"/>
</dbReference>
<dbReference type="RefSeq" id="WP_126977442.1">
    <property type="nucleotide sequence ID" value="NZ_PQSP01000001.1"/>
</dbReference>
<evidence type="ECO:0000313" key="2">
    <source>
        <dbReference type="Proteomes" id="UP000286947"/>
    </source>
</evidence>
<organism evidence="1 2">
    <name type="scientific">Saezia sanguinis</name>
    <dbReference type="NCBI Taxonomy" id="1965230"/>
    <lineage>
        <taxon>Bacteria</taxon>
        <taxon>Pseudomonadati</taxon>
        <taxon>Pseudomonadota</taxon>
        <taxon>Betaproteobacteria</taxon>
        <taxon>Burkholderiales</taxon>
        <taxon>Saeziaceae</taxon>
        <taxon>Saezia</taxon>
    </lineage>
</organism>
<dbReference type="InterPro" id="IPR021502">
    <property type="entry name" value="DUF3158"/>
</dbReference>
<dbReference type="AlphaFoldDB" id="A0A433SGA0"/>
<dbReference type="Proteomes" id="UP000286947">
    <property type="component" value="Unassembled WGS sequence"/>
</dbReference>
<comment type="caution">
    <text evidence="1">The sequence shown here is derived from an EMBL/GenBank/DDBJ whole genome shotgun (WGS) entry which is preliminary data.</text>
</comment>
<dbReference type="OrthoDB" id="8559764at2"/>
<dbReference type="EMBL" id="PQSP01000001">
    <property type="protein sequence ID" value="RUS67779.1"/>
    <property type="molecule type" value="Genomic_DNA"/>
</dbReference>
<sequence length="162" mass="18501">MTTQHFKPLEHAVFQRLDHAAFLKGFLFPFKGKGPFEACSNRHEQLRDSLINLARHELLPQSRTFPLALLPIHFGMQSTGAGTSFLRWRNLDRSAMGVSLWADVIQHPATPAHLIADLYAMELQRIAINMQISLVHLISKQARECAHKAEWAQAIYQQRIHS</sequence>
<keyword evidence="2" id="KW-1185">Reference proteome</keyword>
<accession>A0A433SGA0</accession>
<name>A0A433SGA0_9BURK</name>
<gene>
    <name evidence="1" type="ORF">CUZ56_00256</name>
</gene>
<evidence type="ECO:0000313" key="1">
    <source>
        <dbReference type="EMBL" id="RUS67779.1"/>
    </source>
</evidence>
<evidence type="ECO:0008006" key="3">
    <source>
        <dbReference type="Google" id="ProtNLM"/>
    </source>
</evidence>